<reference evidence="3" key="1">
    <citation type="submission" date="2021-03" db="EMBL/GenBank/DDBJ databases">
        <authorList>
            <person name="Kanchanasin P."/>
            <person name="Saeng-In P."/>
            <person name="Phongsopitanun W."/>
            <person name="Yuki M."/>
            <person name="Kudo T."/>
            <person name="Ohkuma M."/>
            <person name="Tanasupawat S."/>
        </authorList>
    </citation>
    <scope>NUCLEOTIDE SEQUENCE</scope>
    <source>
        <strain evidence="3">GKU 128</strain>
    </source>
</reference>
<dbReference type="InterPro" id="IPR052513">
    <property type="entry name" value="Thioester_dehydratase-like"/>
</dbReference>
<keyword evidence="4" id="KW-1185">Reference proteome</keyword>
<accession>A0A939PD76</accession>
<dbReference type="SUPFAM" id="SSF50249">
    <property type="entry name" value="Nucleic acid-binding proteins"/>
    <property type="match status" value="1"/>
</dbReference>
<comment type="caution">
    <text evidence="3">The sequence shown here is derived from an EMBL/GenBank/DDBJ whole genome shotgun (WGS) entry which is preliminary data.</text>
</comment>
<dbReference type="RefSeq" id="WP_208258321.1">
    <property type="nucleotide sequence ID" value="NZ_JAGEOJ010000010.1"/>
</dbReference>
<evidence type="ECO:0000259" key="1">
    <source>
        <dbReference type="Pfam" id="PF01796"/>
    </source>
</evidence>
<dbReference type="InterPro" id="IPR029069">
    <property type="entry name" value="HotDog_dom_sf"/>
</dbReference>
<evidence type="ECO:0000313" key="3">
    <source>
        <dbReference type="EMBL" id="MBO2450450.1"/>
    </source>
</evidence>
<proteinExistence type="predicted"/>
<feature type="domain" description="ChsH2 C-terminal OB-fold" evidence="1">
    <location>
        <begin position="225"/>
        <end position="287"/>
    </location>
</feature>
<gene>
    <name evidence="3" type="ORF">J4573_25330</name>
</gene>
<dbReference type="EMBL" id="JAGEOJ010000010">
    <property type="protein sequence ID" value="MBO2450450.1"/>
    <property type="molecule type" value="Genomic_DNA"/>
</dbReference>
<dbReference type="InterPro" id="IPR012340">
    <property type="entry name" value="NA-bd_OB-fold"/>
</dbReference>
<dbReference type="Pfam" id="PF01796">
    <property type="entry name" value="OB_ChsH2_C"/>
    <property type="match status" value="1"/>
</dbReference>
<dbReference type="Gene3D" id="6.10.30.10">
    <property type="match status" value="1"/>
</dbReference>
<protein>
    <submittedName>
        <fullName evidence="3">OB-fold domain-containing protein</fullName>
    </submittedName>
</protein>
<dbReference type="Gene3D" id="3.10.129.10">
    <property type="entry name" value="Hotdog Thioesterase"/>
    <property type="match status" value="2"/>
</dbReference>
<dbReference type="Proteomes" id="UP000669179">
    <property type="component" value="Unassembled WGS sequence"/>
</dbReference>
<evidence type="ECO:0000259" key="2">
    <source>
        <dbReference type="Pfam" id="PF12172"/>
    </source>
</evidence>
<sequence length="431" mass="46742">MTESGPGEVHEQLVALAERAAAEGEREGLPCHDPVNGAMIRNWTQALQDPGDWASVAPPAMIQVWSMPGLVKEKGGSAAEDVLKLLDASGYTGVVATNCEQTYDRYVKVGEQLRSTMRFGDIAGPKKTGMGEGYFVTWYQSWYDENDERVAEMLFRVLKFQPRKRSGVKPKGGPPRPAIGRDTAYYWEGAKAGELRIQRCADCGTLRHPPGPMCPQCHSLNRDFVVASGRGEVHSFVVHHHPPVPGKTPPYVVAVVELEEGVRVVGNVNGCPPEDVTIGMPVKVVFDRIDDELTLPQWLPADAPIEVPEAPAAEAPADLEYDLTPTFVIATALATRDFTPVHHDTGIARGQGSKDIFLNILTTMGLVQRAVLNAVPDAELDNVAVRLGVPAYAGDRLRLYTERVDATTLKVRGAVSLGDHVTATVRLKGDG</sequence>
<feature type="domain" description="ChsH2 rubredoxin-like zinc ribbon" evidence="2">
    <location>
        <begin position="187"/>
        <end position="219"/>
    </location>
</feature>
<organism evidence="3 4">
    <name type="scientific">Actinomadura barringtoniae</name>
    <dbReference type="NCBI Taxonomy" id="1427535"/>
    <lineage>
        <taxon>Bacteria</taxon>
        <taxon>Bacillati</taxon>
        <taxon>Actinomycetota</taxon>
        <taxon>Actinomycetes</taxon>
        <taxon>Streptosporangiales</taxon>
        <taxon>Thermomonosporaceae</taxon>
        <taxon>Actinomadura</taxon>
    </lineage>
</organism>
<dbReference type="PANTHER" id="PTHR34075">
    <property type="entry name" value="BLR3430 PROTEIN"/>
    <property type="match status" value="1"/>
</dbReference>
<name>A0A939PD76_9ACTN</name>
<dbReference type="InterPro" id="IPR022002">
    <property type="entry name" value="ChsH2_Znr"/>
</dbReference>
<dbReference type="SUPFAM" id="SSF54637">
    <property type="entry name" value="Thioesterase/thiol ester dehydrase-isomerase"/>
    <property type="match status" value="2"/>
</dbReference>
<evidence type="ECO:0000313" key="4">
    <source>
        <dbReference type="Proteomes" id="UP000669179"/>
    </source>
</evidence>
<dbReference type="AlphaFoldDB" id="A0A939PD76"/>
<dbReference type="Pfam" id="PF12172">
    <property type="entry name" value="zf-ChsH2"/>
    <property type="match status" value="1"/>
</dbReference>
<dbReference type="PANTHER" id="PTHR34075:SF5">
    <property type="entry name" value="BLR3430 PROTEIN"/>
    <property type="match status" value="1"/>
</dbReference>
<dbReference type="InterPro" id="IPR002878">
    <property type="entry name" value="ChsH2_C"/>
</dbReference>